<dbReference type="Gene3D" id="3.90.1140.10">
    <property type="entry name" value="Cyclic phosphodiesterase"/>
    <property type="match status" value="1"/>
</dbReference>
<dbReference type="RefSeq" id="WP_179666828.1">
    <property type="nucleotide sequence ID" value="NZ_JACCFP010000001.1"/>
</dbReference>
<comment type="caution">
    <text evidence="1">The sequence shown here is derived from an EMBL/GenBank/DDBJ whole genome shotgun (WGS) entry which is preliminary data.</text>
</comment>
<proteinExistence type="predicted"/>
<dbReference type="AlphaFoldDB" id="A0A853C0E5"/>
<name>A0A853C0E5_9ACTN</name>
<gene>
    <name evidence="1" type="ORF">HNR19_000900</name>
</gene>
<dbReference type="InterPro" id="IPR009097">
    <property type="entry name" value="Cyclic_Pdiesterase"/>
</dbReference>
<reference evidence="1 2" key="1">
    <citation type="submission" date="2020-07" db="EMBL/GenBank/DDBJ databases">
        <title>Sequencing the genomes of 1000 actinobacteria strains.</title>
        <authorList>
            <person name="Klenk H.-P."/>
        </authorList>
    </citation>
    <scope>NUCLEOTIDE SEQUENCE [LARGE SCALE GENOMIC DNA]</scope>
    <source>
        <strain evidence="1 2">DSM 103833</strain>
    </source>
</reference>
<evidence type="ECO:0000313" key="1">
    <source>
        <dbReference type="EMBL" id="NYJ00202.1"/>
    </source>
</evidence>
<dbReference type="Proteomes" id="UP000530424">
    <property type="component" value="Unassembled WGS sequence"/>
</dbReference>
<protein>
    <submittedName>
        <fullName evidence="1">2'-5' RNA ligase</fullName>
    </submittedName>
</protein>
<organism evidence="1 2">
    <name type="scientific">Nocardioides thalensis</name>
    <dbReference type="NCBI Taxonomy" id="1914755"/>
    <lineage>
        <taxon>Bacteria</taxon>
        <taxon>Bacillati</taxon>
        <taxon>Actinomycetota</taxon>
        <taxon>Actinomycetes</taxon>
        <taxon>Propionibacteriales</taxon>
        <taxon>Nocardioidaceae</taxon>
        <taxon>Nocardioides</taxon>
    </lineage>
</organism>
<dbReference type="EMBL" id="JACCFP010000001">
    <property type="protein sequence ID" value="NYJ00202.1"/>
    <property type="molecule type" value="Genomic_DNA"/>
</dbReference>
<dbReference type="GO" id="GO:0016874">
    <property type="term" value="F:ligase activity"/>
    <property type="evidence" value="ECO:0007669"/>
    <property type="project" value="UniProtKB-KW"/>
</dbReference>
<evidence type="ECO:0000313" key="2">
    <source>
        <dbReference type="Proteomes" id="UP000530424"/>
    </source>
</evidence>
<keyword evidence="1" id="KW-0436">Ligase</keyword>
<keyword evidence="2" id="KW-1185">Reference proteome</keyword>
<sequence>MMVSTALLPPEAVLEQLRVLAARLSAIGIAPVAPEEMYVLLARFGNLTPDQVPGLAGALATGLAGTPVATLGFEPPRLLDGGDVAVPLNGDVDQVRALARAVPKIAERERLYVDRRVFRPEIVIARVDPSAGRPLLAERVTLAGTRWASDLWLAEGVSLVRTRWVRGADVSEEARYIPIEPDPAGHEART</sequence>
<dbReference type="SUPFAM" id="SSF55144">
    <property type="entry name" value="LigT-like"/>
    <property type="match status" value="1"/>
</dbReference>
<accession>A0A853C0E5</accession>